<feature type="coiled-coil region" evidence="1">
    <location>
        <begin position="138"/>
        <end position="165"/>
    </location>
</feature>
<feature type="transmembrane region" description="Helical" evidence="2">
    <location>
        <begin position="109"/>
        <end position="128"/>
    </location>
</feature>
<dbReference type="EMBL" id="CALNXI010000116">
    <property type="protein sequence ID" value="CAH3019464.1"/>
    <property type="molecule type" value="Genomic_DNA"/>
</dbReference>
<evidence type="ECO:0000313" key="5">
    <source>
        <dbReference type="Proteomes" id="UP001159427"/>
    </source>
</evidence>
<organism evidence="4 5">
    <name type="scientific">Porites evermanni</name>
    <dbReference type="NCBI Taxonomy" id="104178"/>
    <lineage>
        <taxon>Eukaryota</taxon>
        <taxon>Metazoa</taxon>
        <taxon>Cnidaria</taxon>
        <taxon>Anthozoa</taxon>
        <taxon>Hexacorallia</taxon>
        <taxon>Scleractinia</taxon>
        <taxon>Fungiina</taxon>
        <taxon>Poritidae</taxon>
        <taxon>Porites</taxon>
    </lineage>
</organism>
<dbReference type="Proteomes" id="UP001159427">
    <property type="component" value="Unassembled WGS sequence"/>
</dbReference>
<keyword evidence="2" id="KW-0472">Membrane</keyword>
<dbReference type="InterPro" id="IPR052958">
    <property type="entry name" value="IFN-induced_PKR_regulator"/>
</dbReference>
<keyword evidence="1" id="KW-0175">Coiled coil</keyword>
<dbReference type="PANTHER" id="PTHR46289:SF14">
    <property type="entry name" value="DUF4371 DOMAIN-CONTAINING PROTEIN"/>
    <property type="match status" value="1"/>
</dbReference>
<evidence type="ECO:0000256" key="2">
    <source>
        <dbReference type="SAM" id="Phobius"/>
    </source>
</evidence>
<evidence type="ECO:0000256" key="1">
    <source>
        <dbReference type="SAM" id="Coils"/>
    </source>
</evidence>
<reference evidence="4 5" key="1">
    <citation type="submission" date="2022-05" db="EMBL/GenBank/DDBJ databases">
        <authorList>
            <consortium name="Genoscope - CEA"/>
            <person name="William W."/>
        </authorList>
    </citation>
    <scope>NUCLEOTIDE SEQUENCE [LARGE SCALE GENOMIC DNA]</scope>
</reference>
<proteinExistence type="predicted"/>
<accession>A0ABN8LQY9</accession>
<dbReference type="InterPro" id="IPR008906">
    <property type="entry name" value="HATC_C_dom"/>
</dbReference>
<sequence>MAIQELVKHSFRDHLDPSGASRLNFYRTVSSGSLALTLACSWSELTDDKLKYLYKNRMKVFMRLDEDRIVELLVPVLSTLEDVQLNMDKNGVVHAGTWNPKSRKDAGSLLNTVTFGFIVTLVIVKYILNFTRPATVTLQSEEMDILKAEQEIDTLRNALKDMQTNIKGHHHRLFEEAVQLAEKVGIQPSRSRIVQRQIFRSNYPASTPEAYYRIHLTQVFLDHSLQKLQSRFPPEAYVCFKGFSIVPSVLLKAPSTWKAQIQEFCHHYARDLPNVVGLPAELDLWQRIWTEKKAKAEDIPEKIASTLKSVDPASFPDVFTILQILATIPGTSCSCERSISCLRYLKNYLRGTMGEERLNGLAIMHAHRDIPLDLDEIIDLFASLHPRRMRMANILCSDD</sequence>
<keyword evidence="5" id="KW-1185">Reference proteome</keyword>
<keyword evidence="2" id="KW-0812">Transmembrane</keyword>
<name>A0ABN8LQY9_9CNID</name>
<dbReference type="Pfam" id="PF05699">
    <property type="entry name" value="Dimer_Tnp_hAT"/>
    <property type="match status" value="1"/>
</dbReference>
<comment type="caution">
    <text evidence="4">The sequence shown here is derived from an EMBL/GenBank/DDBJ whole genome shotgun (WGS) entry which is preliminary data.</text>
</comment>
<evidence type="ECO:0000259" key="3">
    <source>
        <dbReference type="Pfam" id="PF05699"/>
    </source>
</evidence>
<gene>
    <name evidence="4" type="ORF">PEVE_00002748</name>
</gene>
<protein>
    <recommendedName>
        <fullName evidence="3">HAT C-terminal dimerisation domain-containing protein</fullName>
    </recommendedName>
</protein>
<evidence type="ECO:0000313" key="4">
    <source>
        <dbReference type="EMBL" id="CAH3019464.1"/>
    </source>
</evidence>
<dbReference type="PANTHER" id="PTHR46289">
    <property type="entry name" value="52 KDA REPRESSOR OF THE INHIBITOR OF THE PROTEIN KINASE-LIKE PROTEIN-RELATED"/>
    <property type="match status" value="1"/>
</dbReference>
<keyword evidence="2" id="KW-1133">Transmembrane helix</keyword>
<feature type="domain" description="HAT C-terminal dimerisation" evidence="3">
    <location>
        <begin position="310"/>
        <end position="369"/>
    </location>
</feature>